<gene>
    <name evidence="2" type="ORF">MICPUN_63022</name>
</gene>
<organism evidence="2 3">
    <name type="scientific">Micromonas commoda (strain RCC299 / NOUM17 / CCMP2709)</name>
    <name type="common">Picoplanktonic green alga</name>
    <dbReference type="NCBI Taxonomy" id="296587"/>
    <lineage>
        <taxon>Eukaryota</taxon>
        <taxon>Viridiplantae</taxon>
        <taxon>Chlorophyta</taxon>
        <taxon>Mamiellophyceae</taxon>
        <taxon>Mamiellales</taxon>
        <taxon>Mamiellaceae</taxon>
        <taxon>Micromonas</taxon>
    </lineage>
</organism>
<dbReference type="OMA" id="QSYLWHG"/>
<sequence>MTNERWQRGVGTGIGLSNHVNTYRQGVIIDNWIEDDVAIRTVGKNLIGNESVPFQGSSTFRDAFSPDKYQGVAPPQRMDVEPRAILELRHKFPHGPTREQQDAFYDATVGGLAFAPPSGDKPQVTSSLWTGSNAADAMVPVNGGRTSLATRKKAQAAAEMAGFDPYVTTTRTALEHGLSGGAYEKRRADPPAPSRGGWGNDLGDDAGAQSATIGRKGKGAFCTEFDRRATRQVVGLRGAIAIKDGPWAGK</sequence>
<evidence type="ECO:0008006" key="4">
    <source>
        <dbReference type="Google" id="ProtNLM"/>
    </source>
</evidence>
<keyword evidence="3" id="KW-1185">Reference proteome</keyword>
<dbReference type="KEGG" id="mis:MICPUN_63022"/>
<protein>
    <recommendedName>
        <fullName evidence="4">Flagellar associated protein</fullName>
    </recommendedName>
</protein>
<dbReference type="AlphaFoldDB" id="C1FJD6"/>
<feature type="region of interest" description="Disordered" evidence="1">
    <location>
        <begin position="178"/>
        <end position="211"/>
    </location>
</feature>
<dbReference type="Proteomes" id="UP000002009">
    <property type="component" value="Chromosome 12"/>
</dbReference>
<evidence type="ECO:0000256" key="1">
    <source>
        <dbReference type="SAM" id="MobiDB-lite"/>
    </source>
</evidence>
<evidence type="ECO:0000313" key="3">
    <source>
        <dbReference type="Proteomes" id="UP000002009"/>
    </source>
</evidence>
<dbReference type="InParanoid" id="C1FJD6"/>
<proteinExistence type="predicted"/>
<name>C1FJD6_MICCC</name>
<dbReference type="RefSeq" id="XP_002509317.1">
    <property type="nucleotide sequence ID" value="XM_002509271.1"/>
</dbReference>
<evidence type="ECO:0000313" key="2">
    <source>
        <dbReference type="EMBL" id="ACO70575.1"/>
    </source>
</evidence>
<accession>C1FJD6</accession>
<dbReference type="EMBL" id="CP001577">
    <property type="protein sequence ID" value="ACO70575.1"/>
    <property type="molecule type" value="Genomic_DNA"/>
</dbReference>
<reference evidence="2 3" key="1">
    <citation type="journal article" date="2009" name="Science">
        <title>Green evolution and dynamic adaptations revealed by genomes of the marine picoeukaryotes Micromonas.</title>
        <authorList>
            <person name="Worden A.Z."/>
            <person name="Lee J.H."/>
            <person name="Mock T."/>
            <person name="Rouze P."/>
            <person name="Simmons M.P."/>
            <person name="Aerts A.L."/>
            <person name="Allen A.E."/>
            <person name="Cuvelier M.L."/>
            <person name="Derelle E."/>
            <person name="Everett M.V."/>
            <person name="Foulon E."/>
            <person name="Grimwood J."/>
            <person name="Gundlach H."/>
            <person name="Henrissat B."/>
            <person name="Napoli C."/>
            <person name="McDonald S.M."/>
            <person name="Parker M.S."/>
            <person name="Rombauts S."/>
            <person name="Salamov A."/>
            <person name="Von Dassow P."/>
            <person name="Badger J.H."/>
            <person name="Coutinho P.M."/>
            <person name="Demir E."/>
            <person name="Dubchak I."/>
            <person name="Gentemann C."/>
            <person name="Eikrem W."/>
            <person name="Gready J.E."/>
            <person name="John U."/>
            <person name="Lanier W."/>
            <person name="Lindquist E.A."/>
            <person name="Lucas S."/>
            <person name="Mayer K.F."/>
            <person name="Moreau H."/>
            <person name="Not F."/>
            <person name="Otillar R."/>
            <person name="Panaud O."/>
            <person name="Pangilinan J."/>
            <person name="Paulsen I."/>
            <person name="Piegu B."/>
            <person name="Poliakov A."/>
            <person name="Robbens S."/>
            <person name="Schmutz J."/>
            <person name="Toulza E."/>
            <person name="Wyss T."/>
            <person name="Zelensky A."/>
            <person name="Zhou K."/>
            <person name="Armbrust E.V."/>
            <person name="Bhattacharya D."/>
            <person name="Goodenough U.W."/>
            <person name="Van de Peer Y."/>
            <person name="Grigoriev I.V."/>
        </authorList>
    </citation>
    <scope>NUCLEOTIDE SEQUENCE [LARGE SCALE GENOMIC DNA]</scope>
    <source>
        <strain evidence="3">RCC299 / NOUM17</strain>
    </source>
</reference>
<dbReference type="GeneID" id="8247962"/>